<dbReference type="RefSeq" id="WP_273601176.1">
    <property type="nucleotide sequence ID" value="NZ_JAQQXT010000009.1"/>
</dbReference>
<dbReference type="CDD" id="cd06533">
    <property type="entry name" value="Glyco_transf_WecG_TagA"/>
    <property type="match status" value="1"/>
</dbReference>
<organism evidence="4 5">
    <name type="scientific">Roseateles albus</name>
    <dbReference type="NCBI Taxonomy" id="2987525"/>
    <lineage>
        <taxon>Bacteria</taxon>
        <taxon>Pseudomonadati</taxon>
        <taxon>Pseudomonadota</taxon>
        <taxon>Betaproteobacteria</taxon>
        <taxon>Burkholderiales</taxon>
        <taxon>Sphaerotilaceae</taxon>
        <taxon>Roseateles</taxon>
    </lineage>
</organism>
<dbReference type="Pfam" id="PF02397">
    <property type="entry name" value="Bac_transf"/>
    <property type="match status" value="1"/>
</dbReference>
<dbReference type="PANTHER" id="PTHR34136">
    <property type="match status" value="1"/>
</dbReference>
<dbReference type="PANTHER" id="PTHR34136:SF1">
    <property type="entry name" value="UDP-N-ACETYL-D-MANNOSAMINURONIC ACID TRANSFERASE"/>
    <property type="match status" value="1"/>
</dbReference>
<dbReference type="EMBL" id="JAQQXT010000009">
    <property type="protein sequence ID" value="MDC8773001.1"/>
    <property type="molecule type" value="Genomic_DNA"/>
</dbReference>
<dbReference type="Pfam" id="PF03808">
    <property type="entry name" value="Glyco_tran_WecG"/>
    <property type="match status" value="1"/>
</dbReference>
<dbReference type="InterPro" id="IPR004629">
    <property type="entry name" value="WecG_TagA_CpsF"/>
</dbReference>
<dbReference type="NCBIfam" id="TIGR00696">
    <property type="entry name" value="wecG_tagA_cpsF"/>
    <property type="match status" value="1"/>
</dbReference>
<evidence type="ECO:0000313" key="4">
    <source>
        <dbReference type="EMBL" id="MDC8773001.1"/>
    </source>
</evidence>
<evidence type="ECO:0000256" key="2">
    <source>
        <dbReference type="ARBA" id="ARBA00022679"/>
    </source>
</evidence>
<dbReference type="InterPro" id="IPR003362">
    <property type="entry name" value="Bact_transf"/>
</dbReference>
<protein>
    <submittedName>
        <fullName evidence="4">WecB/TagA/CpsF family glycosyltransferase</fullName>
    </submittedName>
</protein>
<keyword evidence="2" id="KW-0808">Transferase</keyword>
<keyword evidence="1" id="KW-0328">Glycosyltransferase</keyword>
<name>A0ABT5KGG6_9BURK</name>
<gene>
    <name evidence="4" type="ORF">PRZ03_15550</name>
</gene>
<sequence length="937" mass="101308">MSIRISKRSQALQASRVEPSAPSTMRGFDVALALLLCLLLALPLCLAYGLGRLRFELRRGLNGQVFKRRSLVMPAHLLGRCLARLGAEHWPVLTHILKGQMAWVGPRLRGLNEDLPAALAAVRPGLINPWFIRRHTAVDFGTEADADVQYLAERGLRHDLGLLLRGLLVAGLPARAGATPMRVRVADVVFDNLNMNEALSRLRDMLEGERAQQVSFVNPACVNIAATNRGYRRTLARVSLVLPDGIGIKIGSELLGTPLKQNVNGTDLYPRLCAMLEARGSSVFLLGGQPGVAEAVAAGIARQWPGLRVAGLRHGYFEVGEEGDVAAQIRASGADLLLVARGVPAQDLFIDRFLPQLGVKVAMGVGGLFDFASGRISRAPQWMRETGLEWVYRLMQEPGRMWRRYLIGNFSFLARVLLQRLGLRRPAGDVSMPAAAALPSESAEAAAQGVRAVLFANRRVAGDLPLPFDYPAAALPLGCQTIIEHLMEQLAMAAVTDVDLVVSDRPELLRNLLGDGERWGLRLHWHLAKVPNRPYGILAALAAKPARRVLIGHADVCLSTRDLMRLTCLNALSLQTDELEGSRWASWACVTPAQLRGLASDLDGDGLYEALRAAGVPPLMGGEEPVADLRSAKALLQAQFGDGERALQQVPAAWLRQRWGAMSPLARVHPQAILIGPVLIGPGCVIEAGARLGPQAVLSRDVIVSAGSSIQHSLLLPQTYVGANLELSHSVVNGSRARHVQWDVESAPASTDALLLSLNARGLHAGELLGRTLAGLAVLALAPALALHLGVGRLRGRLPSWELRPVVSGRHGLTGEPRFSLLHCPVQDGEQGPRRGARGRGSAWAWAWAAGLIDVARGSRSWIGMRPRSRSQWYALRPEWQQILAATPVGLLHAPAWADDAALIDEACAAADVFCAVQKPWNRLGLILRRGWFVKNS</sequence>
<feature type="domain" description="Bacterial sugar transferase" evidence="3">
    <location>
        <begin position="78"/>
        <end position="167"/>
    </location>
</feature>
<dbReference type="InterPro" id="IPR029044">
    <property type="entry name" value="Nucleotide-diphossugar_trans"/>
</dbReference>
<dbReference type="SUPFAM" id="SSF53448">
    <property type="entry name" value="Nucleotide-diphospho-sugar transferases"/>
    <property type="match status" value="1"/>
</dbReference>
<proteinExistence type="predicted"/>
<keyword evidence="5" id="KW-1185">Reference proteome</keyword>
<comment type="caution">
    <text evidence="4">The sequence shown here is derived from an EMBL/GenBank/DDBJ whole genome shotgun (WGS) entry which is preliminary data.</text>
</comment>
<evidence type="ECO:0000313" key="5">
    <source>
        <dbReference type="Proteomes" id="UP001221189"/>
    </source>
</evidence>
<accession>A0ABT5KGG6</accession>
<evidence type="ECO:0000256" key="1">
    <source>
        <dbReference type="ARBA" id="ARBA00022676"/>
    </source>
</evidence>
<dbReference type="Gene3D" id="3.90.550.10">
    <property type="entry name" value="Spore Coat Polysaccharide Biosynthesis Protein SpsA, Chain A"/>
    <property type="match status" value="1"/>
</dbReference>
<reference evidence="4 5" key="1">
    <citation type="submission" date="2022-10" db="EMBL/GenBank/DDBJ databases">
        <title>Paucibacter sp. hw1 Genome sequencing.</title>
        <authorList>
            <person name="Park S."/>
        </authorList>
    </citation>
    <scope>NUCLEOTIDE SEQUENCE [LARGE SCALE GENOMIC DNA]</scope>
    <source>
        <strain evidence="5">hw1</strain>
    </source>
</reference>
<dbReference type="Proteomes" id="UP001221189">
    <property type="component" value="Unassembled WGS sequence"/>
</dbReference>
<dbReference type="Gene3D" id="2.160.10.10">
    <property type="entry name" value="Hexapeptide repeat proteins"/>
    <property type="match status" value="1"/>
</dbReference>
<evidence type="ECO:0000259" key="3">
    <source>
        <dbReference type="Pfam" id="PF02397"/>
    </source>
</evidence>